<evidence type="ECO:0000256" key="1">
    <source>
        <dbReference type="SAM" id="Phobius"/>
    </source>
</evidence>
<dbReference type="InterPro" id="IPR019733">
    <property type="entry name" value="Uncharacterised_YhfT"/>
</dbReference>
<feature type="transmembrane region" description="Helical" evidence="1">
    <location>
        <begin position="130"/>
        <end position="151"/>
    </location>
</feature>
<proteinExistence type="predicted"/>
<dbReference type="AlphaFoldDB" id="A0A968KUF5"/>
<gene>
    <name evidence="2" type="ORF">HCT48_04705</name>
</gene>
<keyword evidence="1" id="KW-1133">Transmembrane helix</keyword>
<dbReference type="Pfam" id="PF10797">
    <property type="entry name" value="YhfT"/>
    <property type="match status" value="1"/>
</dbReference>
<keyword evidence="1" id="KW-0472">Membrane</keyword>
<feature type="transmembrane region" description="Helical" evidence="1">
    <location>
        <begin position="158"/>
        <end position="178"/>
    </location>
</feature>
<dbReference type="Proteomes" id="UP000778951">
    <property type="component" value="Unassembled WGS sequence"/>
</dbReference>
<dbReference type="RefSeq" id="WP_167696292.1">
    <property type="nucleotide sequence ID" value="NZ_CP118181.1"/>
</dbReference>
<evidence type="ECO:0000313" key="2">
    <source>
        <dbReference type="EMBL" id="NIZ69514.1"/>
    </source>
</evidence>
<keyword evidence="1" id="KW-0812">Transmembrane</keyword>
<feature type="transmembrane region" description="Helical" evidence="1">
    <location>
        <begin position="91"/>
        <end position="110"/>
    </location>
</feature>
<dbReference type="EMBL" id="JAATLM010000001">
    <property type="protein sequence ID" value="NIZ69514.1"/>
    <property type="molecule type" value="Genomic_DNA"/>
</dbReference>
<name>A0A968KUF5_9SPIO</name>
<feature type="transmembrane region" description="Helical" evidence="1">
    <location>
        <begin position="234"/>
        <end position="254"/>
    </location>
</feature>
<comment type="caution">
    <text evidence="2">The sequence shown here is derived from an EMBL/GenBank/DDBJ whole genome shotgun (WGS) entry which is preliminary data.</text>
</comment>
<feature type="transmembrane region" description="Helical" evidence="1">
    <location>
        <begin position="362"/>
        <end position="393"/>
    </location>
</feature>
<feature type="transmembrane region" description="Helical" evidence="1">
    <location>
        <begin position="46"/>
        <end position="79"/>
    </location>
</feature>
<organism evidence="2 3">
    <name type="scientific">Entomospira culicis</name>
    <dbReference type="NCBI Taxonomy" id="2719989"/>
    <lineage>
        <taxon>Bacteria</taxon>
        <taxon>Pseudomonadati</taxon>
        <taxon>Spirochaetota</taxon>
        <taxon>Spirochaetia</taxon>
        <taxon>Spirochaetales</taxon>
        <taxon>Spirochaetaceae</taxon>
        <taxon>Entomospira</taxon>
    </lineage>
</organism>
<feature type="transmembrane region" description="Helical" evidence="1">
    <location>
        <begin position="276"/>
        <end position="297"/>
    </location>
</feature>
<keyword evidence="3" id="KW-1185">Reference proteome</keyword>
<sequence length="427" mass="45960">MAWTLLPLLGMLATWMANQNIAVFNDALRPIALEHKEGRTSKSSLALTSFAFSIGYVIGFIPPSLATGVIIVHVLLLGTDMLGTYLPNKGGWTHAVVLLAGGFYGLLVATGLEHLETLFAMLPYNFLGELALVSSVVLVAFALFPALVVALQYGWKRGLFTTIFVLLTQILVGKFGAITWQDRVVLLNANAMSLLVGMIFMLGFAMTDRRAKSTMQAQMLNLFSQRVQIIRKRWYLFALSGGLIAMSASLGMVAESALSAPLYQEGNFGSAWMTELARVLGFIPLVITTGIATGIYSPSGIKMVFVIGSLMAMRGNPWLALGLGALWMSLEVLLLTQFALFLDKFPALRETGDHVRTAVTKVLEFALLIGGMMAAMAIAPAWGAMLVAGLYLLNGTFKKRFIPMAIGPMGALLVGIVANILVVFGLA</sequence>
<protein>
    <submittedName>
        <fullName evidence="2">Uncharacterized protein</fullName>
    </submittedName>
</protein>
<feature type="transmembrane region" description="Helical" evidence="1">
    <location>
        <begin position="184"/>
        <end position="205"/>
    </location>
</feature>
<reference evidence="2" key="1">
    <citation type="submission" date="2020-03" db="EMBL/GenBank/DDBJ databases">
        <title>Spirochaetal bacteria isolated from arthropods constitute a novel genus Entomospira genus novum within the order Spirochaetales.</title>
        <authorList>
            <person name="Grana-Miraglia L."/>
            <person name="Sikutova S."/>
            <person name="Fingerle V."/>
            <person name="Sing A."/>
            <person name="Castillo-Ramirez S."/>
            <person name="Margos G."/>
            <person name="Rudolf I."/>
        </authorList>
    </citation>
    <scope>NUCLEOTIDE SEQUENCE</scope>
    <source>
        <strain evidence="2">BR149</strain>
    </source>
</reference>
<feature type="transmembrane region" description="Helical" evidence="1">
    <location>
        <begin position="405"/>
        <end position="426"/>
    </location>
</feature>
<evidence type="ECO:0000313" key="3">
    <source>
        <dbReference type="Proteomes" id="UP000778951"/>
    </source>
</evidence>
<feature type="transmembrane region" description="Helical" evidence="1">
    <location>
        <begin position="318"/>
        <end position="342"/>
    </location>
</feature>
<accession>A0A968KUF5</accession>